<dbReference type="PANTHER" id="PTHR36440">
    <property type="entry name" value="PUTATIVE (AFU_ORTHOLOGUE AFUA_8G07350)-RELATED"/>
    <property type="match status" value="1"/>
</dbReference>
<dbReference type="STRING" id="1285928.SAMN04487894_11694"/>
<keyword evidence="4" id="KW-1185">Reference proteome</keyword>
<dbReference type="Proteomes" id="UP000198757">
    <property type="component" value="Unassembled WGS sequence"/>
</dbReference>
<accession>A0A1G6YUQ5</accession>
<dbReference type="InterPro" id="IPR053146">
    <property type="entry name" value="QDO-like"/>
</dbReference>
<keyword evidence="1" id="KW-0472">Membrane</keyword>
<dbReference type="PANTHER" id="PTHR36440:SF1">
    <property type="entry name" value="PUTATIVE (AFU_ORTHOLOGUE AFUA_8G07350)-RELATED"/>
    <property type="match status" value="1"/>
</dbReference>
<feature type="transmembrane region" description="Helical" evidence="1">
    <location>
        <begin position="156"/>
        <end position="174"/>
    </location>
</feature>
<dbReference type="InterPro" id="IPR011051">
    <property type="entry name" value="RmlC_Cupin_sf"/>
</dbReference>
<evidence type="ECO:0000256" key="1">
    <source>
        <dbReference type="SAM" id="Phobius"/>
    </source>
</evidence>
<feature type="domain" description="Cupin type-2" evidence="2">
    <location>
        <begin position="45"/>
        <end position="97"/>
    </location>
</feature>
<dbReference type="Pfam" id="PF07883">
    <property type="entry name" value="Cupin_2"/>
    <property type="match status" value="1"/>
</dbReference>
<dbReference type="Gene3D" id="2.60.120.10">
    <property type="entry name" value="Jelly Rolls"/>
    <property type="match status" value="1"/>
</dbReference>
<name>A0A1G6YUQ5_NIADE</name>
<keyword evidence="1" id="KW-0812">Transmembrane</keyword>
<evidence type="ECO:0000313" key="3">
    <source>
        <dbReference type="EMBL" id="SDD93783.1"/>
    </source>
</evidence>
<dbReference type="EMBL" id="FMZO01000016">
    <property type="protein sequence ID" value="SDD93783.1"/>
    <property type="molecule type" value="Genomic_DNA"/>
</dbReference>
<dbReference type="InterPro" id="IPR013096">
    <property type="entry name" value="Cupin_2"/>
</dbReference>
<reference evidence="4" key="1">
    <citation type="submission" date="2016-10" db="EMBL/GenBank/DDBJ databases">
        <authorList>
            <person name="Varghese N."/>
            <person name="Submissions S."/>
        </authorList>
    </citation>
    <scope>NUCLEOTIDE SEQUENCE [LARGE SCALE GENOMIC DNA]</scope>
    <source>
        <strain evidence="4">DSM 25811 / CCM 8410 / LMG 26954 / E90</strain>
    </source>
</reference>
<dbReference type="AlphaFoldDB" id="A0A1G6YUQ5"/>
<protein>
    <submittedName>
        <fullName evidence="3">Cupin domain-containing protein</fullName>
    </submittedName>
</protein>
<organism evidence="3 4">
    <name type="scientific">Niabella drilacis (strain DSM 25811 / CCM 8410 / CCUG 62505 / LMG 26954 / E90)</name>
    <dbReference type="NCBI Taxonomy" id="1285928"/>
    <lineage>
        <taxon>Bacteria</taxon>
        <taxon>Pseudomonadati</taxon>
        <taxon>Bacteroidota</taxon>
        <taxon>Chitinophagia</taxon>
        <taxon>Chitinophagales</taxon>
        <taxon>Chitinophagaceae</taxon>
        <taxon>Niabella</taxon>
    </lineage>
</organism>
<evidence type="ECO:0000259" key="2">
    <source>
        <dbReference type="Pfam" id="PF07883"/>
    </source>
</evidence>
<dbReference type="InterPro" id="IPR014710">
    <property type="entry name" value="RmlC-like_jellyroll"/>
</dbReference>
<dbReference type="OrthoDB" id="1423961at2"/>
<proteinExistence type="predicted"/>
<dbReference type="SUPFAM" id="SSF51182">
    <property type="entry name" value="RmlC-like cupins"/>
    <property type="match status" value="1"/>
</dbReference>
<dbReference type="RefSeq" id="WP_090392282.1">
    <property type="nucleotide sequence ID" value="NZ_FMZO01000016.1"/>
</dbReference>
<evidence type="ECO:0000313" key="4">
    <source>
        <dbReference type="Proteomes" id="UP000198757"/>
    </source>
</evidence>
<gene>
    <name evidence="3" type="ORF">SAMN04487894_11694</name>
</gene>
<keyword evidence="1" id="KW-1133">Transmembrane helix</keyword>
<sequence length="183" mass="20788">MAYKNKTIQNSSTGQNIRFLQTGKDTNGKLLEMETIFSAYSKEPLAHYHPYQIEDFTVLSGELTVRIDGHLTVMKEGQQLHIPARKIHAMWNNSASKTVVNWKVRPAMDTEHLLETVTGLANEGKTDKDGVPNILQGTLMANKYANVYRLSKPSFLVQKILFILLTPLAYLLGYRPTYKKFLD</sequence>